<evidence type="ECO:0000313" key="2">
    <source>
        <dbReference type="EMBL" id="KAE8329150.1"/>
    </source>
</evidence>
<keyword evidence="3" id="KW-1185">Reference proteome</keyword>
<dbReference type="EMBL" id="ML741781">
    <property type="protein sequence ID" value="KAE8329150.1"/>
    <property type="molecule type" value="Genomic_DNA"/>
</dbReference>
<feature type="signal peptide" evidence="1">
    <location>
        <begin position="1"/>
        <end position="19"/>
    </location>
</feature>
<keyword evidence="1" id="KW-0732">Signal</keyword>
<evidence type="ECO:0000313" key="3">
    <source>
        <dbReference type="Proteomes" id="UP000325945"/>
    </source>
</evidence>
<sequence length="239" mass="26026">MKSLLALGALAALFQSTSCLEAGVYRIRPGGGTSARALTDTGDVNVPLKFDIPKPLADISNWLGDPLAEVVPDAVSNVVSEVVPDVIDKSVQRWYFMHKFNGDKYAMEAYPDLFFITSGLGYNISCGNQAGSPCVTSDQPQEAYSVRSTSYGTYQIVGEESGYFLRTLGDDGLQYAAEDGSIQEEFFLDMEPKEEILHPIHRGSNSAQILQHPTIYQPPTALGSFCPWKICILLVISSS</sequence>
<evidence type="ECO:0000256" key="1">
    <source>
        <dbReference type="SAM" id="SignalP"/>
    </source>
</evidence>
<protein>
    <submittedName>
        <fullName evidence="2">Uncharacterized protein</fullName>
    </submittedName>
</protein>
<feature type="chain" id="PRO_5025019411" evidence="1">
    <location>
        <begin position="20"/>
        <end position="239"/>
    </location>
</feature>
<accession>A0A5N6XC93</accession>
<organism evidence="2 3">
    <name type="scientific">Aspergillus sergii</name>
    <dbReference type="NCBI Taxonomy" id="1034303"/>
    <lineage>
        <taxon>Eukaryota</taxon>
        <taxon>Fungi</taxon>
        <taxon>Dikarya</taxon>
        <taxon>Ascomycota</taxon>
        <taxon>Pezizomycotina</taxon>
        <taxon>Eurotiomycetes</taxon>
        <taxon>Eurotiomycetidae</taxon>
        <taxon>Eurotiales</taxon>
        <taxon>Aspergillaceae</taxon>
        <taxon>Aspergillus</taxon>
        <taxon>Aspergillus subgen. Circumdati</taxon>
    </lineage>
</organism>
<reference evidence="3" key="1">
    <citation type="submission" date="2019-04" db="EMBL/GenBank/DDBJ databases">
        <title>Friends and foes A comparative genomics studyof 23 Aspergillus species from section Flavi.</title>
        <authorList>
            <consortium name="DOE Joint Genome Institute"/>
            <person name="Kjaerbolling I."/>
            <person name="Vesth T."/>
            <person name="Frisvad J.C."/>
            <person name="Nybo J.L."/>
            <person name="Theobald S."/>
            <person name="Kildgaard S."/>
            <person name="Isbrandt T."/>
            <person name="Kuo A."/>
            <person name="Sato A."/>
            <person name="Lyhne E.K."/>
            <person name="Kogle M.E."/>
            <person name="Wiebenga A."/>
            <person name="Kun R.S."/>
            <person name="Lubbers R.J."/>
            <person name="Makela M.R."/>
            <person name="Barry K."/>
            <person name="Chovatia M."/>
            <person name="Clum A."/>
            <person name="Daum C."/>
            <person name="Haridas S."/>
            <person name="He G."/>
            <person name="LaButti K."/>
            <person name="Lipzen A."/>
            <person name="Mondo S."/>
            <person name="Riley R."/>
            <person name="Salamov A."/>
            <person name="Simmons B.A."/>
            <person name="Magnuson J.K."/>
            <person name="Henrissat B."/>
            <person name="Mortensen U.H."/>
            <person name="Larsen T.O."/>
            <person name="Devries R.P."/>
            <person name="Grigoriev I.V."/>
            <person name="Machida M."/>
            <person name="Baker S.E."/>
            <person name="Andersen M.R."/>
        </authorList>
    </citation>
    <scope>NUCLEOTIDE SEQUENCE [LARGE SCALE GENOMIC DNA]</scope>
    <source>
        <strain evidence="3">CBS 130017</strain>
    </source>
</reference>
<dbReference type="AlphaFoldDB" id="A0A5N6XC93"/>
<dbReference type="Proteomes" id="UP000325945">
    <property type="component" value="Unassembled WGS sequence"/>
</dbReference>
<proteinExistence type="predicted"/>
<name>A0A5N6XC93_9EURO</name>
<gene>
    <name evidence="2" type="ORF">BDV39DRAFT_203415</name>
</gene>